<proteinExistence type="predicted"/>
<feature type="region of interest" description="Disordered" evidence="1">
    <location>
        <begin position="121"/>
        <end position="140"/>
    </location>
</feature>
<dbReference type="OMA" id="THRIFFS"/>
<name>D7FPE2_ECTSI</name>
<dbReference type="eggNOG" id="KOG2859">
    <property type="taxonomic scope" value="Eukaryota"/>
</dbReference>
<dbReference type="Gene3D" id="3.40.50.300">
    <property type="entry name" value="P-loop containing nucleotide triphosphate hydrolases"/>
    <property type="match status" value="1"/>
</dbReference>
<dbReference type="STRING" id="2880.D7FPE2"/>
<protein>
    <submittedName>
        <fullName evidence="2">Uncharacterized protein</fullName>
    </submittedName>
</protein>
<dbReference type="Proteomes" id="UP000002630">
    <property type="component" value="Linkage Group LG17"/>
</dbReference>
<evidence type="ECO:0000313" key="2">
    <source>
        <dbReference type="EMBL" id="CBJ30400.1"/>
    </source>
</evidence>
<dbReference type="InterPro" id="IPR030547">
    <property type="entry name" value="XRCC2"/>
</dbReference>
<organism evidence="2 3">
    <name type="scientific">Ectocarpus siliculosus</name>
    <name type="common">Brown alga</name>
    <name type="synonym">Conferva siliculosa</name>
    <dbReference type="NCBI Taxonomy" id="2880"/>
    <lineage>
        <taxon>Eukaryota</taxon>
        <taxon>Sar</taxon>
        <taxon>Stramenopiles</taxon>
        <taxon>Ochrophyta</taxon>
        <taxon>PX clade</taxon>
        <taxon>Phaeophyceae</taxon>
        <taxon>Ectocarpales</taxon>
        <taxon>Ectocarpaceae</taxon>
        <taxon>Ectocarpus</taxon>
    </lineage>
</organism>
<dbReference type="GO" id="GO:0005657">
    <property type="term" value="C:replication fork"/>
    <property type="evidence" value="ECO:0007669"/>
    <property type="project" value="InterPro"/>
</dbReference>
<accession>D7FPE2</accession>
<dbReference type="SUPFAM" id="SSF52540">
    <property type="entry name" value="P-loop containing nucleoside triphosphate hydrolases"/>
    <property type="match status" value="1"/>
</dbReference>
<keyword evidence="3" id="KW-1185">Reference proteome</keyword>
<dbReference type="EMBL" id="FN648355">
    <property type="protein sequence ID" value="CBJ30400.1"/>
    <property type="molecule type" value="Genomic_DNA"/>
</dbReference>
<dbReference type="PANTHER" id="PTHR46644:SF2">
    <property type="entry name" value="DNA REPAIR PROTEIN XRCC2"/>
    <property type="match status" value="1"/>
</dbReference>
<evidence type="ECO:0000313" key="3">
    <source>
        <dbReference type="Proteomes" id="UP000002630"/>
    </source>
</evidence>
<dbReference type="EMBL" id="FN649742">
    <property type="protein sequence ID" value="CBJ30400.1"/>
    <property type="molecule type" value="Genomic_DNA"/>
</dbReference>
<reference evidence="2 3" key="1">
    <citation type="journal article" date="2010" name="Nature">
        <title>The Ectocarpus genome and the independent evolution of multicellularity in brown algae.</title>
        <authorList>
            <person name="Cock J.M."/>
            <person name="Sterck L."/>
            <person name="Rouze P."/>
            <person name="Scornet D."/>
            <person name="Allen A.E."/>
            <person name="Amoutzias G."/>
            <person name="Anthouard V."/>
            <person name="Artiguenave F."/>
            <person name="Aury J.M."/>
            <person name="Badger J.H."/>
            <person name="Beszteri B."/>
            <person name="Billiau K."/>
            <person name="Bonnet E."/>
            <person name="Bothwell J.H."/>
            <person name="Bowler C."/>
            <person name="Boyen C."/>
            <person name="Brownlee C."/>
            <person name="Carrano C.J."/>
            <person name="Charrier B."/>
            <person name="Cho G.Y."/>
            <person name="Coelho S.M."/>
            <person name="Collen J."/>
            <person name="Corre E."/>
            <person name="Da Silva C."/>
            <person name="Delage L."/>
            <person name="Delaroque N."/>
            <person name="Dittami S.M."/>
            <person name="Doulbeau S."/>
            <person name="Elias M."/>
            <person name="Farnham G."/>
            <person name="Gachon C.M."/>
            <person name="Gschloessl B."/>
            <person name="Heesch S."/>
            <person name="Jabbari K."/>
            <person name="Jubin C."/>
            <person name="Kawai H."/>
            <person name="Kimura K."/>
            <person name="Kloareg B."/>
            <person name="Kupper F.C."/>
            <person name="Lang D."/>
            <person name="Le Bail A."/>
            <person name="Leblanc C."/>
            <person name="Lerouge P."/>
            <person name="Lohr M."/>
            <person name="Lopez P.J."/>
            <person name="Martens C."/>
            <person name="Maumus F."/>
            <person name="Michel G."/>
            <person name="Miranda-Saavedra D."/>
            <person name="Morales J."/>
            <person name="Moreau H."/>
            <person name="Motomura T."/>
            <person name="Nagasato C."/>
            <person name="Napoli C.A."/>
            <person name="Nelson D.R."/>
            <person name="Nyvall-Collen P."/>
            <person name="Peters A.F."/>
            <person name="Pommier C."/>
            <person name="Potin P."/>
            <person name="Poulain J."/>
            <person name="Quesneville H."/>
            <person name="Read B."/>
            <person name="Rensing S.A."/>
            <person name="Ritter A."/>
            <person name="Rousvoal S."/>
            <person name="Samanta M."/>
            <person name="Samson G."/>
            <person name="Schroeder D.C."/>
            <person name="Segurens B."/>
            <person name="Strittmatter M."/>
            <person name="Tonon T."/>
            <person name="Tregear J.W."/>
            <person name="Valentin K."/>
            <person name="von Dassow P."/>
            <person name="Yamagishi T."/>
            <person name="Van de Peer Y."/>
            <person name="Wincker P."/>
        </authorList>
    </citation>
    <scope>NUCLEOTIDE SEQUENCE [LARGE SCALE GENOMIC DNA]</scope>
    <source>
        <strain evidence="3">Ec32 / CCAP1310/4</strain>
    </source>
</reference>
<sequence>MMALSVQDDETALELFRRANHKPLLTGLAFFDEVPAGSGGSKTKDKGVGRGDVVELYGPSGSGKSEVLINVVARCVMPAWLGGEERPAVFFDNDGRLSILRLEQLLKGKISNNTTFQVKSASGGIGGGGGTTHASSSRPQQLQSDLEDVLIGCLRRLRVVRPAGLFELLAAIEVLRFELGHRPAVVVVDGMGSFFWQDKVW</sequence>
<dbReference type="GO" id="GO:0000724">
    <property type="term" value="P:double-strand break repair via homologous recombination"/>
    <property type="evidence" value="ECO:0007669"/>
    <property type="project" value="InterPro"/>
</dbReference>
<gene>
    <name evidence="2" type="ORF">Esi_0189_0012</name>
</gene>
<dbReference type="InterPro" id="IPR027417">
    <property type="entry name" value="P-loop_NTPase"/>
</dbReference>
<dbReference type="PANTHER" id="PTHR46644">
    <property type="entry name" value="DNA REPAIR PROTEIN XRCC2"/>
    <property type="match status" value="1"/>
</dbReference>
<dbReference type="GO" id="GO:0033063">
    <property type="term" value="C:Rad51B-Rad51C-Rad51D-XRCC2 complex"/>
    <property type="evidence" value="ECO:0007669"/>
    <property type="project" value="InterPro"/>
</dbReference>
<evidence type="ECO:0000256" key="1">
    <source>
        <dbReference type="SAM" id="MobiDB-lite"/>
    </source>
</evidence>
<dbReference type="InParanoid" id="D7FPE2"/>
<dbReference type="AlphaFoldDB" id="D7FPE2"/>
<dbReference type="OrthoDB" id="10267807at2759"/>